<comment type="caution">
    <text evidence="2">The sequence shown here is derived from an EMBL/GenBank/DDBJ whole genome shotgun (WGS) entry which is preliminary data.</text>
</comment>
<reference evidence="2" key="1">
    <citation type="submission" date="2022-12" db="EMBL/GenBank/DDBJ databases">
        <title>Paracoccus sp. EF6 isolated from a lake water.</title>
        <authorList>
            <person name="Liu H."/>
        </authorList>
    </citation>
    <scope>NUCLEOTIDE SEQUENCE</scope>
    <source>
        <strain evidence="2">EF6</strain>
    </source>
</reference>
<feature type="compositionally biased region" description="Acidic residues" evidence="1">
    <location>
        <begin position="1"/>
        <end position="11"/>
    </location>
</feature>
<keyword evidence="3" id="KW-1185">Reference proteome</keyword>
<accession>A0ABT4JBJ2</accession>
<sequence>MEAIEETDDDEQANRRIQARGGADFVEGRFAPQAGGGRSWRWPFDAEQVVRAFGDAGTVPQKEAELVKEIEWLRRELRIMTDLSRMRKLLGGWFPRRKWETSKKATVFFRAKSYEVCVHPGVLLLASPSAVMPVFQYQSADCVPGDTGP</sequence>
<dbReference type="Proteomes" id="UP001149822">
    <property type="component" value="Unassembled WGS sequence"/>
</dbReference>
<evidence type="ECO:0000256" key="1">
    <source>
        <dbReference type="SAM" id="MobiDB-lite"/>
    </source>
</evidence>
<protein>
    <recommendedName>
        <fullName evidence="4">Transposase</fullName>
    </recommendedName>
</protein>
<proteinExistence type="predicted"/>
<name>A0ABT4JBJ2_9RHOB</name>
<evidence type="ECO:0000313" key="2">
    <source>
        <dbReference type="EMBL" id="MCZ0964453.1"/>
    </source>
</evidence>
<feature type="region of interest" description="Disordered" evidence="1">
    <location>
        <begin position="1"/>
        <end position="20"/>
    </location>
</feature>
<gene>
    <name evidence="2" type="ORF">OU682_23135</name>
</gene>
<organism evidence="2 3">
    <name type="scientific">Paracoccus benzoatiresistens</name>
    <dbReference type="NCBI Taxonomy" id="2997341"/>
    <lineage>
        <taxon>Bacteria</taxon>
        <taxon>Pseudomonadati</taxon>
        <taxon>Pseudomonadota</taxon>
        <taxon>Alphaproteobacteria</taxon>
        <taxon>Rhodobacterales</taxon>
        <taxon>Paracoccaceae</taxon>
        <taxon>Paracoccus</taxon>
    </lineage>
</organism>
<evidence type="ECO:0008006" key="4">
    <source>
        <dbReference type="Google" id="ProtNLM"/>
    </source>
</evidence>
<evidence type="ECO:0000313" key="3">
    <source>
        <dbReference type="Proteomes" id="UP001149822"/>
    </source>
</evidence>
<dbReference type="EMBL" id="JAPTYD010000104">
    <property type="protein sequence ID" value="MCZ0964453.1"/>
    <property type="molecule type" value="Genomic_DNA"/>
</dbReference>
<dbReference type="RefSeq" id="WP_268944543.1">
    <property type="nucleotide sequence ID" value="NZ_JAPTYD010000104.1"/>
</dbReference>